<evidence type="ECO:0000256" key="8">
    <source>
        <dbReference type="ARBA" id="ARBA00022840"/>
    </source>
</evidence>
<evidence type="ECO:0000256" key="7">
    <source>
        <dbReference type="ARBA" id="ARBA00022741"/>
    </source>
</evidence>
<evidence type="ECO:0000313" key="11">
    <source>
        <dbReference type="EMBL" id="HIV02557.1"/>
    </source>
</evidence>
<dbReference type="Pfam" id="PF02367">
    <property type="entry name" value="TsaE"/>
    <property type="match status" value="1"/>
</dbReference>
<comment type="similarity">
    <text evidence="2">Belongs to the TsaE family.</text>
</comment>
<keyword evidence="7" id="KW-0547">Nucleotide-binding</keyword>
<name>A0A9D1NH95_9FIRM</name>
<evidence type="ECO:0000256" key="4">
    <source>
        <dbReference type="ARBA" id="ARBA00022490"/>
    </source>
</evidence>
<dbReference type="PANTHER" id="PTHR33540:SF2">
    <property type="entry name" value="TRNA THREONYLCARBAMOYLADENOSINE BIOSYNTHESIS PROTEIN TSAE"/>
    <property type="match status" value="1"/>
</dbReference>
<accession>A0A9D1NH95</accession>
<evidence type="ECO:0000256" key="6">
    <source>
        <dbReference type="ARBA" id="ARBA00022723"/>
    </source>
</evidence>
<dbReference type="InterPro" id="IPR003442">
    <property type="entry name" value="T6A_TsaE"/>
</dbReference>
<sequence>MVKQLEHYQSNSREETVTIAENFAKTLQKGDIVCLYGGLGAGKTAFVSGVAKGLGYQGYTSSPTFTLMNEYIAALPIYHFDVYRIAGSDEMEAVGIDDYLFGDGVCLIEWPDKIADLLPEAVIRVEILKSSTDENQRTITIERERGS</sequence>
<evidence type="ECO:0000313" key="12">
    <source>
        <dbReference type="Proteomes" id="UP000886743"/>
    </source>
</evidence>
<reference evidence="11" key="2">
    <citation type="journal article" date="2021" name="PeerJ">
        <title>Extensive microbial diversity within the chicken gut microbiome revealed by metagenomics and culture.</title>
        <authorList>
            <person name="Gilroy R."/>
            <person name="Ravi A."/>
            <person name="Getino M."/>
            <person name="Pursley I."/>
            <person name="Horton D.L."/>
            <person name="Alikhan N.F."/>
            <person name="Baker D."/>
            <person name="Gharbi K."/>
            <person name="Hall N."/>
            <person name="Watson M."/>
            <person name="Adriaenssens E.M."/>
            <person name="Foster-Nyarko E."/>
            <person name="Jarju S."/>
            <person name="Secka A."/>
            <person name="Antonio M."/>
            <person name="Oren A."/>
            <person name="Chaudhuri R.R."/>
            <person name="La Ragione R."/>
            <person name="Hildebrand F."/>
            <person name="Pallen M.J."/>
        </authorList>
    </citation>
    <scope>NUCLEOTIDE SEQUENCE</scope>
    <source>
        <strain evidence="11">4920</strain>
    </source>
</reference>
<keyword evidence="5" id="KW-0819">tRNA processing</keyword>
<dbReference type="GO" id="GO:0002949">
    <property type="term" value="P:tRNA threonylcarbamoyladenosine modification"/>
    <property type="evidence" value="ECO:0007669"/>
    <property type="project" value="InterPro"/>
</dbReference>
<dbReference type="NCBIfam" id="TIGR00150">
    <property type="entry name" value="T6A_YjeE"/>
    <property type="match status" value="1"/>
</dbReference>
<dbReference type="GO" id="GO:0005737">
    <property type="term" value="C:cytoplasm"/>
    <property type="evidence" value="ECO:0007669"/>
    <property type="project" value="UniProtKB-SubCell"/>
</dbReference>
<proteinExistence type="inferred from homology"/>
<keyword evidence="8" id="KW-0067">ATP-binding</keyword>
<organism evidence="11 12">
    <name type="scientific">Candidatus Aphodoplasma excrementigallinarum</name>
    <dbReference type="NCBI Taxonomy" id="2840673"/>
    <lineage>
        <taxon>Bacteria</taxon>
        <taxon>Bacillati</taxon>
        <taxon>Bacillota</taxon>
        <taxon>Clostridia</taxon>
        <taxon>Eubacteriales</taxon>
        <taxon>Candidatus Aphodoplasma</taxon>
    </lineage>
</organism>
<dbReference type="PANTHER" id="PTHR33540">
    <property type="entry name" value="TRNA THREONYLCARBAMOYLADENOSINE BIOSYNTHESIS PROTEIN TSAE"/>
    <property type="match status" value="1"/>
</dbReference>
<evidence type="ECO:0000256" key="1">
    <source>
        <dbReference type="ARBA" id="ARBA00004496"/>
    </source>
</evidence>
<keyword evidence="6" id="KW-0479">Metal-binding</keyword>
<protein>
    <recommendedName>
        <fullName evidence="3">tRNA threonylcarbamoyladenosine biosynthesis protein TsaE</fullName>
    </recommendedName>
    <alternativeName>
        <fullName evidence="10">t(6)A37 threonylcarbamoyladenosine biosynthesis protein TsaE</fullName>
    </alternativeName>
</protein>
<evidence type="ECO:0000256" key="5">
    <source>
        <dbReference type="ARBA" id="ARBA00022694"/>
    </source>
</evidence>
<dbReference type="AlphaFoldDB" id="A0A9D1NH95"/>
<keyword evidence="4" id="KW-0963">Cytoplasm</keyword>
<comment type="subcellular location">
    <subcellularLocation>
        <location evidence="1">Cytoplasm</location>
    </subcellularLocation>
</comment>
<dbReference type="GO" id="GO:0046872">
    <property type="term" value="F:metal ion binding"/>
    <property type="evidence" value="ECO:0007669"/>
    <property type="project" value="UniProtKB-KW"/>
</dbReference>
<evidence type="ECO:0000256" key="10">
    <source>
        <dbReference type="ARBA" id="ARBA00032441"/>
    </source>
</evidence>
<dbReference type="SUPFAM" id="SSF52540">
    <property type="entry name" value="P-loop containing nucleoside triphosphate hydrolases"/>
    <property type="match status" value="1"/>
</dbReference>
<reference evidence="11" key="1">
    <citation type="submission" date="2020-10" db="EMBL/GenBank/DDBJ databases">
        <authorList>
            <person name="Gilroy R."/>
        </authorList>
    </citation>
    <scope>NUCLEOTIDE SEQUENCE</scope>
    <source>
        <strain evidence="11">4920</strain>
    </source>
</reference>
<dbReference type="Gene3D" id="3.40.50.300">
    <property type="entry name" value="P-loop containing nucleotide triphosphate hydrolases"/>
    <property type="match status" value="1"/>
</dbReference>
<dbReference type="Proteomes" id="UP000886743">
    <property type="component" value="Unassembled WGS sequence"/>
</dbReference>
<evidence type="ECO:0000256" key="2">
    <source>
        <dbReference type="ARBA" id="ARBA00007599"/>
    </source>
</evidence>
<comment type="caution">
    <text evidence="11">The sequence shown here is derived from an EMBL/GenBank/DDBJ whole genome shotgun (WGS) entry which is preliminary data.</text>
</comment>
<gene>
    <name evidence="11" type="primary">tsaE</name>
    <name evidence="11" type="ORF">IAC74_03210</name>
</gene>
<dbReference type="InterPro" id="IPR027417">
    <property type="entry name" value="P-loop_NTPase"/>
</dbReference>
<keyword evidence="9" id="KW-0460">Magnesium</keyword>
<dbReference type="EMBL" id="DVOF01000090">
    <property type="protein sequence ID" value="HIV02557.1"/>
    <property type="molecule type" value="Genomic_DNA"/>
</dbReference>
<dbReference type="GO" id="GO:0005524">
    <property type="term" value="F:ATP binding"/>
    <property type="evidence" value="ECO:0007669"/>
    <property type="project" value="UniProtKB-KW"/>
</dbReference>
<evidence type="ECO:0000256" key="9">
    <source>
        <dbReference type="ARBA" id="ARBA00022842"/>
    </source>
</evidence>
<evidence type="ECO:0000256" key="3">
    <source>
        <dbReference type="ARBA" id="ARBA00019010"/>
    </source>
</evidence>